<dbReference type="EMBL" id="NRDI02000024">
    <property type="protein sequence ID" value="KAI1508785.1"/>
    <property type="molecule type" value="Genomic_DNA"/>
</dbReference>
<evidence type="ECO:0000256" key="1">
    <source>
        <dbReference type="SAM" id="MobiDB-lite"/>
    </source>
</evidence>
<evidence type="ECO:0000256" key="2">
    <source>
        <dbReference type="SAM" id="Phobius"/>
    </source>
</evidence>
<evidence type="ECO:0000256" key="3">
    <source>
        <dbReference type="SAM" id="SignalP"/>
    </source>
</evidence>
<sequence>MLANIPSMRFVATSILLFTSATTAAPSRTQTQCRCEIVQEAASPAYTPSAAHWSPANPSPSPSPVDVCSSLAVQLERFQHTEPELYNVYMRHGKKPVPTHVLMAGASSSETQNAVASSSSSPSPTPQQHGRIRCSAAPKPTTSDYQSSFLSLWALQIVIVVSILACIAEGIHLGIQHIRSTSSSTSLPLPSSTPTTPIFERSNRLRLVGSEQRLLAIPTGPHMTDLVASPGAEKKLRAYESTKYFVTRYASGRKEFIAYEDDSDDESNRPVM</sequence>
<keyword evidence="2" id="KW-0472">Membrane</keyword>
<reference evidence="5" key="1">
    <citation type="journal article" date="2022" name="Microb. Genom.">
        <title>A global pangenome for the wheat fungal pathogen Pyrenophora tritici-repentis and prediction of effector protein structural homology.</title>
        <authorList>
            <person name="Moolhuijzen P.M."/>
            <person name="See P.T."/>
            <person name="Shi G."/>
            <person name="Powell H.R."/>
            <person name="Cockram J."/>
            <person name="Jorgensen L.N."/>
            <person name="Benslimane H."/>
            <person name="Strelkov S.E."/>
            <person name="Turner J."/>
            <person name="Liu Z."/>
            <person name="Moffat C.S."/>
        </authorList>
    </citation>
    <scope>NUCLEOTIDE SEQUENCE [LARGE SCALE GENOMIC DNA]</scope>
</reference>
<proteinExistence type="predicted"/>
<dbReference type="AlphaFoldDB" id="A0A922N5W7"/>
<dbReference type="Proteomes" id="UP000249757">
    <property type="component" value="Unassembled WGS sequence"/>
</dbReference>
<keyword evidence="3" id="KW-0732">Signal</keyword>
<feature type="region of interest" description="Disordered" evidence="1">
    <location>
        <begin position="106"/>
        <end position="139"/>
    </location>
</feature>
<evidence type="ECO:0000313" key="5">
    <source>
        <dbReference type="Proteomes" id="UP000249757"/>
    </source>
</evidence>
<accession>A0A922N5W7</accession>
<keyword evidence="2" id="KW-0812">Transmembrane</keyword>
<gene>
    <name evidence="4" type="ORF">Ptr86124_012414</name>
</gene>
<name>A0A922N5W7_9PLEO</name>
<feature type="signal peptide" evidence="3">
    <location>
        <begin position="1"/>
        <end position="24"/>
    </location>
</feature>
<feature type="compositionally biased region" description="Low complexity" evidence="1">
    <location>
        <begin position="107"/>
        <end position="128"/>
    </location>
</feature>
<organism evidence="4 5">
    <name type="scientific">Pyrenophora tritici-repentis</name>
    <dbReference type="NCBI Taxonomy" id="45151"/>
    <lineage>
        <taxon>Eukaryota</taxon>
        <taxon>Fungi</taxon>
        <taxon>Dikarya</taxon>
        <taxon>Ascomycota</taxon>
        <taxon>Pezizomycotina</taxon>
        <taxon>Dothideomycetes</taxon>
        <taxon>Pleosporomycetidae</taxon>
        <taxon>Pleosporales</taxon>
        <taxon>Pleosporineae</taxon>
        <taxon>Pleosporaceae</taxon>
        <taxon>Pyrenophora</taxon>
    </lineage>
</organism>
<feature type="chain" id="PRO_5038008806" evidence="3">
    <location>
        <begin position="25"/>
        <end position="272"/>
    </location>
</feature>
<protein>
    <submittedName>
        <fullName evidence="4">Uncharacterized protein</fullName>
    </submittedName>
</protein>
<keyword evidence="2" id="KW-1133">Transmembrane helix</keyword>
<dbReference type="OrthoDB" id="3936754at2759"/>
<evidence type="ECO:0000313" key="4">
    <source>
        <dbReference type="EMBL" id="KAI1508785.1"/>
    </source>
</evidence>
<comment type="caution">
    <text evidence="4">The sequence shown here is derived from an EMBL/GenBank/DDBJ whole genome shotgun (WGS) entry which is preliminary data.</text>
</comment>
<feature type="transmembrane region" description="Helical" evidence="2">
    <location>
        <begin position="153"/>
        <end position="175"/>
    </location>
</feature>
<keyword evidence="5" id="KW-1185">Reference proteome</keyword>